<dbReference type="Pfam" id="PF06687">
    <property type="entry name" value="SUR7"/>
    <property type="match status" value="1"/>
</dbReference>
<feature type="transmembrane region" description="Helical" evidence="1">
    <location>
        <begin position="164"/>
        <end position="183"/>
    </location>
</feature>
<keyword evidence="1" id="KW-0812">Transmembrane</keyword>
<dbReference type="InterPro" id="IPR009571">
    <property type="entry name" value="SUR7/Rim9-like_fungi"/>
</dbReference>
<accession>A0A9P8AI68</accession>
<evidence type="ECO:0000313" key="2">
    <source>
        <dbReference type="EMBL" id="KAG7193543.1"/>
    </source>
</evidence>
<dbReference type="GO" id="GO:0031505">
    <property type="term" value="P:fungal-type cell wall organization"/>
    <property type="evidence" value="ECO:0007669"/>
    <property type="project" value="TreeGrafter"/>
</dbReference>
<comment type="caution">
    <text evidence="2">The sequence shown here is derived from an EMBL/GenBank/DDBJ whole genome shotgun (WGS) entry which is preliminary data.</text>
</comment>
<dbReference type="PANTHER" id="PTHR28019:SF6">
    <property type="entry name" value="PROTEIN ECM7"/>
    <property type="match status" value="1"/>
</dbReference>
<reference evidence="2" key="1">
    <citation type="submission" date="2021-03" db="EMBL/GenBank/DDBJ databases">
        <authorList>
            <person name="Palmer J.M."/>
        </authorList>
    </citation>
    <scope>NUCLEOTIDE SEQUENCE</scope>
    <source>
        <strain evidence="2">ARV_011</strain>
    </source>
</reference>
<evidence type="ECO:0000256" key="1">
    <source>
        <dbReference type="SAM" id="Phobius"/>
    </source>
</evidence>
<dbReference type="PANTHER" id="PTHR28019">
    <property type="entry name" value="CELL MEMBRANE PROTEIN YLR413W-RELATED"/>
    <property type="match status" value="1"/>
</dbReference>
<dbReference type="GO" id="GO:0051285">
    <property type="term" value="C:cell cortex of cell tip"/>
    <property type="evidence" value="ECO:0007669"/>
    <property type="project" value="TreeGrafter"/>
</dbReference>
<dbReference type="RefSeq" id="XP_043049091.1">
    <property type="nucleotide sequence ID" value="XM_043191448.1"/>
</dbReference>
<dbReference type="EMBL" id="JAHMUF010000011">
    <property type="protein sequence ID" value="KAG7193543.1"/>
    <property type="molecule type" value="Genomic_DNA"/>
</dbReference>
<dbReference type="InterPro" id="IPR052413">
    <property type="entry name" value="SUR7_domain"/>
</dbReference>
<keyword evidence="1" id="KW-0472">Membrane</keyword>
<keyword evidence="3" id="KW-1185">Reference proteome</keyword>
<dbReference type="OrthoDB" id="4062523at2759"/>
<dbReference type="GeneID" id="66113986"/>
<evidence type="ECO:0000313" key="3">
    <source>
        <dbReference type="Proteomes" id="UP000790833"/>
    </source>
</evidence>
<gene>
    <name evidence="2" type="ORF">KQ657_000612</name>
</gene>
<dbReference type="GO" id="GO:0005886">
    <property type="term" value="C:plasma membrane"/>
    <property type="evidence" value="ECO:0007669"/>
    <property type="project" value="InterPro"/>
</dbReference>
<protein>
    <submittedName>
        <fullName evidence="2">Uncharacterized protein</fullName>
    </submittedName>
</protein>
<dbReference type="AlphaFoldDB" id="A0A9P8AI68"/>
<feature type="transmembrane region" description="Helical" evidence="1">
    <location>
        <begin position="203"/>
        <end position="226"/>
    </location>
</feature>
<keyword evidence="1" id="KW-1133">Transmembrane helix</keyword>
<proteinExistence type="predicted"/>
<organism evidence="2 3">
    <name type="scientific">Scheffersomyces spartinae</name>
    <dbReference type="NCBI Taxonomy" id="45513"/>
    <lineage>
        <taxon>Eukaryota</taxon>
        <taxon>Fungi</taxon>
        <taxon>Dikarya</taxon>
        <taxon>Ascomycota</taxon>
        <taxon>Saccharomycotina</taxon>
        <taxon>Pichiomycetes</taxon>
        <taxon>Debaryomycetaceae</taxon>
        <taxon>Scheffersomyces</taxon>
    </lineage>
</organism>
<name>A0A9P8AI68_9ASCO</name>
<feature type="transmembrane region" description="Helical" evidence="1">
    <location>
        <begin position="247"/>
        <end position="269"/>
    </location>
</feature>
<dbReference type="Proteomes" id="UP000790833">
    <property type="component" value="Unassembled WGS sequence"/>
</dbReference>
<sequence length="481" mass="54161">MGKINCSRLQVAEGLYNSLRNSVSTTAYGEFGGGSELPEDAALTDLEIDILASYTKQQVDHSSQFILVNLWTWCKGNYTTTRISGGNGENLGHKGRLKYQKNLVHIDCLKVSYTTNVLDYRAQMSQSGYDIIMAYALQSDFYSDTEYLKRTNLRKLRLKVVPSALIYSICANIVSLILTLVIYGSEKSMQGLENVPRFLFKLATIFAVSAFLAILVATVMAMSLLSSVASEVNNLLGDFNVSYSIKTVWIVLLWIAFILTLIHGLSWMLPTSCANPEATYEDDVFDEVYYVPKYDNSRKSSKPLKGRTLSAIFSNANDSALTMGVGVADEKSKKLKNENTLHSDDEMDDELLKLGERLARQPSVRFLNPKRKKKKKLMSNNEGEMMNFNDTKDLLYFENQESHGRYAIDESDDRFRLLSSNSIKRKVKMKIPVINIEPCDEDKDSQVVPVTSNNINSARSSVLNDDEINVLEMNSNMNQIR</sequence>